<protein>
    <submittedName>
        <fullName evidence="2">Uncharacterized protein</fullName>
    </submittedName>
</protein>
<evidence type="ECO:0000256" key="1">
    <source>
        <dbReference type="SAM" id="Phobius"/>
    </source>
</evidence>
<comment type="caution">
    <text evidence="2">The sequence shown here is derived from an EMBL/GenBank/DDBJ whole genome shotgun (WGS) entry which is preliminary data.</text>
</comment>
<dbReference type="AlphaFoldDB" id="A0A1F5S5X5"/>
<dbReference type="EMBL" id="MFFS01000041">
    <property type="protein sequence ID" value="OGF22036.1"/>
    <property type="molecule type" value="Genomic_DNA"/>
</dbReference>
<sequence length="412" mass="47431">MRKKLNFTTTLKKVGKENNFFLRFFLVGQVVFFTSCPFFQNRLRGFRRGNYNHIKHKQEGKMHIEKIKKIIDGFVRDFQKSGVSGTEILLPQHWATAAINGFCPRDMYFNSLFNWESYQRGQIVRVTANEDILLFLYLMRKANIQLPTTNIFQTCKFSDYEEYVNLMQKIAREFRAHPDNYLKRTAELVAYLHCGMTNGYIHLGSMLHIKRFDGNTAVIRLPKNMEAKVILSGKNIFIPGCGLSILRHFDIMRQKTDINFLLNDINPFIAAVISQVIKLERISNIQIHAGNLADCPLPNNIGLAIFSLLHFAGEDDFSRLAINMSLKMAQGGNIVGFFPDLENASMNSQKCVDIFSARGFRLLQQEKITYQKTGADIDETILEKSAVELMQMFRNLQKPSAQTGFYFLLAYH</sequence>
<gene>
    <name evidence="2" type="ORF">A2Y83_03400</name>
</gene>
<keyword evidence="1" id="KW-0472">Membrane</keyword>
<dbReference type="Proteomes" id="UP000178323">
    <property type="component" value="Unassembled WGS sequence"/>
</dbReference>
<reference evidence="2 3" key="1">
    <citation type="journal article" date="2016" name="Nat. Commun.">
        <title>Thousands of microbial genomes shed light on interconnected biogeochemical processes in an aquifer system.</title>
        <authorList>
            <person name="Anantharaman K."/>
            <person name="Brown C.T."/>
            <person name="Hug L.A."/>
            <person name="Sharon I."/>
            <person name="Castelle C.J."/>
            <person name="Probst A.J."/>
            <person name="Thomas B.C."/>
            <person name="Singh A."/>
            <person name="Wilkins M.J."/>
            <person name="Karaoz U."/>
            <person name="Brodie E.L."/>
            <person name="Williams K.H."/>
            <person name="Hubbard S.S."/>
            <person name="Banfield J.F."/>
        </authorList>
    </citation>
    <scope>NUCLEOTIDE SEQUENCE [LARGE SCALE GENOMIC DNA]</scope>
</reference>
<proteinExistence type="predicted"/>
<keyword evidence="1" id="KW-1133">Transmembrane helix</keyword>
<evidence type="ECO:0000313" key="2">
    <source>
        <dbReference type="EMBL" id="OGF22036.1"/>
    </source>
</evidence>
<evidence type="ECO:0000313" key="3">
    <source>
        <dbReference type="Proteomes" id="UP000178323"/>
    </source>
</evidence>
<accession>A0A1F5S5X5</accession>
<organism evidence="2 3">
    <name type="scientific">Candidatus Falkowbacteria bacterium RBG_13_39_14</name>
    <dbReference type="NCBI Taxonomy" id="1797985"/>
    <lineage>
        <taxon>Bacteria</taxon>
        <taxon>Candidatus Falkowiibacteriota</taxon>
    </lineage>
</organism>
<keyword evidence="1" id="KW-0812">Transmembrane</keyword>
<feature type="transmembrane region" description="Helical" evidence="1">
    <location>
        <begin position="20"/>
        <end position="39"/>
    </location>
</feature>
<name>A0A1F5S5X5_9BACT</name>